<reference evidence="1 2" key="1">
    <citation type="submission" date="2018-11" db="EMBL/GenBank/DDBJ databases">
        <title>Sequencing the genomes of 1000 actinobacteria strains.</title>
        <authorList>
            <person name="Klenk H.-P."/>
        </authorList>
    </citation>
    <scope>NUCLEOTIDE SEQUENCE [LARGE SCALE GENOMIC DNA]</scope>
    <source>
        <strain evidence="1 2">DSM 14418</strain>
    </source>
</reference>
<dbReference type="EMBL" id="RKRA01000001">
    <property type="protein sequence ID" value="RPF28661.1"/>
    <property type="molecule type" value="Genomic_DNA"/>
</dbReference>
<name>A0A3N5AAL4_9MICO</name>
<proteinExistence type="predicted"/>
<dbReference type="RefSeq" id="WP_123919036.1">
    <property type="nucleotide sequence ID" value="NZ_RKRA01000001.1"/>
</dbReference>
<evidence type="ECO:0000313" key="1">
    <source>
        <dbReference type="EMBL" id="RPF28661.1"/>
    </source>
</evidence>
<dbReference type="InterPro" id="IPR025447">
    <property type="entry name" value="DUF4192"/>
</dbReference>
<accession>A0A3N5AAL4</accession>
<comment type="caution">
    <text evidence="1">The sequence shown here is derived from an EMBL/GenBank/DDBJ whole genome shotgun (WGS) entry which is preliminary data.</text>
</comment>
<protein>
    <submittedName>
        <fullName evidence="1">Uncharacterized protein DUF4192</fullName>
    </submittedName>
</protein>
<dbReference type="Pfam" id="PF13830">
    <property type="entry name" value="DUF4192"/>
    <property type="match status" value="1"/>
</dbReference>
<dbReference type="Proteomes" id="UP000280726">
    <property type="component" value="Unassembled WGS sequence"/>
</dbReference>
<organism evidence="1 2">
    <name type="scientific">Georgenia muralis</name>
    <dbReference type="NCBI Taxonomy" id="154117"/>
    <lineage>
        <taxon>Bacteria</taxon>
        <taxon>Bacillati</taxon>
        <taxon>Actinomycetota</taxon>
        <taxon>Actinomycetes</taxon>
        <taxon>Micrococcales</taxon>
        <taxon>Bogoriellaceae</taxon>
        <taxon>Georgenia</taxon>
    </lineage>
</organism>
<evidence type="ECO:0000313" key="2">
    <source>
        <dbReference type="Proteomes" id="UP000280726"/>
    </source>
</evidence>
<gene>
    <name evidence="1" type="ORF">EDD32_3200</name>
</gene>
<keyword evidence="2" id="KW-1185">Reference proteome</keyword>
<dbReference type="AlphaFoldDB" id="A0A3N5AAL4"/>
<sequence>MTTTVTVDDPRDLVAHLPYRLGFHPADSVVLAGLCRGPSGRDLVGLVVRCDLADLGHPAAGPALAATLGGHLLADGAYDVFAVVYLATSRRGVSRDERVRHARRALVDAMPWAASLRGPWFVGHEAFGHLDPCRCCAAGGRPLRDLETSVASAAFVADGRAAVRCREDLAVVRTQDTAARAAAARAGAQERRRVAAARAVGAAFRPPPAESAELCRLRQEHCDLWDSSLGEVPAHATLGRLLVALEDTRVRDAVLAATLAGGDVVARDLLPVDAVDLVLTVAPPPERDTIVAADRLACAVVAHAPDGAAAPALGLLSYLCWWDAAGARADVLAGQALQEQPGHRLAVLVREALDAAVPPPWYPQRHEH</sequence>
<dbReference type="OrthoDB" id="4954868at2"/>